<name>A0A7S0RNK9_9CHLO</name>
<dbReference type="InterPro" id="IPR014710">
    <property type="entry name" value="RmlC-like_jellyroll"/>
</dbReference>
<dbReference type="SUPFAM" id="SSF51182">
    <property type="entry name" value="RmlC-like cupins"/>
    <property type="match status" value="1"/>
</dbReference>
<dbReference type="GO" id="GO:0005975">
    <property type="term" value="P:carbohydrate metabolic process"/>
    <property type="evidence" value="ECO:0007669"/>
    <property type="project" value="InterPro"/>
</dbReference>
<evidence type="ECO:0000256" key="3">
    <source>
        <dbReference type="ARBA" id="ARBA00010772"/>
    </source>
</evidence>
<dbReference type="Gene3D" id="2.60.120.10">
    <property type="entry name" value="Jelly Rolls"/>
    <property type="match status" value="2"/>
</dbReference>
<feature type="domain" description="Phosphomannose isomerase type I catalytic" evidence="10">
    <location>
        <begin position="1"/>
        <end position="144"/>
    </location>
</feature>
<dbReference type="Pfam" id="PF20511">
    <property type="entry name" value="PMI_typeI_cat"/>
    <property type="match status" value="1"/>
</dbReference>
<evidence type="ECO:0000256" key="6">
    <source>
        <dbReference type="ARBA" id="ARBA00022833"/>
    </source>
</evidence>
<keyword evidence="5 9" id="KW-0479">Metal-binding</keyword>
<dbReference type="Pfam" id="PF20512">
    <property type="entry name" value="PMI_typeI_hel"/>
    <property type="match status" value="1"/>
</dbReference>
<feature type="binding site" evidence="9">
    <location>
        <position position="127"/>
    </location>
    <ligand>
        <name>Zn(2+)</name>
        <dbReference type="ChEBI" id="CHEBI:29105"/>
    </ligand>
</feature>
<dbReference type="GO" id="GO:0004476">
    <property type="term" value="F:mannose-6-phosphate isomerase activity"/>
    <property type="evidence" value="ECO:0007669"/>
    <property type="project" value="UniProtKB-EC"/>
</dbReference>
<dbReference type="EC" id="5.3.1.8" evidence="4"/>
<reference evidence="12" key="1">
    <citation type="submission" date="2021-01" db="EMBL/GenBank/DDBJ databases">
        <authorList>
            <person name="Corre E."/>
            <person name="Pelletier E."/>
            <person name="Niang G."/>
            <person name="Scheremetjew M."/>
            <person name="Finn R."/>
            <person name="Kale V."/>
            <person name="Holt S."/>
            <person name="Cochrane G."/>
            <person name="Meng A."/>
            <person name="Brown T."/>
            <person name="Cohen L."/>
        </authorList>
    </citation>
    <scope>NUCLEOTIDE SEQUENCE</scope>
    <source>
        <strain evidence="12">SAG 11-49</strain>
    </source>
</reference>
<comment type="catalytic activity">
    <reaction evidence="1">
        <text>D-mannose 6-phosphate = D-fructose 6-phosphate</text>
        <dbReference type="Rhea" id="RHEA:12356"/>
        <dbReference type="ChEBI" id="CHEBI:58735"/>
        <dbReference type="ChEBI" id="CHEBI:61527"/>
        <dbReference type="EC" id="5.3.1.8"/>
    </reaction>
</comment>
<dbReference type="InterPro" id="IPR011051">
    <property type="entry name" value="RmlC_Cupin_sf"/>
</dbReference>
<feature type="binding site" evidence="9">
    <location>
        <position position="100"/>
    </location>
    <ligand>
        <name>Zn(2+)</name>
        <dbReference type="ChEBI" id="CHEBI:29105"/>
    </ligand>
</feature>
<dbReference type="EMBL" id="HBFB01019185">
    <property type="protein sequence ID" value="CAD8682594.1"/>
    <property type="molecule type" value="Transcribed_RNA"/>
</dbReference>
<evidence type="ECO:0000313" key="12">
    <source>
        <dbReference type="EMBL" id="CAD8682594.1"/>
    </source>
</evidence>
<dbReference type="UniPathway" id="UPA00126">
    <property type="reaction ID" value="UER00423"/>
</dbReference>
<feature type="binding site" evidence="9">
    <location>
        <position position="102"/>
    </location>
    <ligand>
        <name>Zn(2+)</name>
        <dbReference type="ChEBI" id="CHEBI:29105"/>
    </ligand>
</feature>
<dbReference type="InterPro" id="IPR001250">
    <property type="entry name" value="Man6P_Isoase-1"/>
</dbReference>
<comment type="pathway">
    <text evidence="2">Nucleotide-sugar biosynthesis; GDP-alpha-D-mannose biosynthesis; alpha-D-mannose 1-phosphate from D-fructose 6-phosphate: step 1/2.</text>
</comment>
<dbReference type="PANTHER" id="PTHR10309">
    <property type="entry name" value="MANNOSE-6-PHOSPHATE ISOMERASE"/>
    <property type="match status" value="1"/>
</dbReference>
<protein>
    <recommendedName>
        <fullName evidence="4">mannose-6-phosphate isomerase</fullName>
        <ecNumber evidence="4">5.3.1.8</ecNumber>
    </recommendedName>
</protein>
<feature type="binding site" evidence="9">
    <location>
        <position position="287"/>
    </location>
    <ligand>
        <name>Zn(2+)</name>
        <dbReference type="ChEBI" id="CHEBI:29105"/>
    </ligand>
</feature>
<comment type="similarity">
    <text evidence="3">Belongs to the mannose-6-phosphate isomerase type 1 family.</text>
</comment>
<dbReference type="CDD" id="cd07011">
    <property type="entry name" value="cupin_PMI_type_I_N"/>
    <property type="match status" value="1"/>
</dbReference>
<evidence type="ECO:0000259" key="11">
    <source>
        <dbReference type="Pfam" id="PF20512"/>
    </source>
</evidence>
<evidence type="ECO:0000256" key="9">
    <source>
        <dbReference type="PIRSR" id="PIRSR001480-2"/>
    </source>
</evidence>
<accession>A0A7S0RNK9</accession>
<sequence>MLKLRCNAQNYEWGRPAAISEVAQLAKAGGSSIDESKPFAELWMGTHPNCPATVAATGETLQAWIEAHPQSLGPAVQRRFGNNLPFLFKVLSVSKALSIQSHPDKALAERLHAEHPKLYPDDNHKPEMALAISDDFEALCSFAPLTHIAAALREVPELAELVGADHVAGLTRAAKEASGQEEAGKQALRGAFSALMTAPQDAVARAVAGLVGRLREAGVAPSAPSPTAPPTTGLVSEVEHVRGAEALALRLDSQYPGGDVGLMAAFFLNTVRLRCGQAIYLPANEPHAYLAGELVECMAASDNVIRAGLTPKFKHADVLCSSLTYETGLPEVLRGDPQPVPGATAATATVSTYRPPFEEFEVRAVRVAGGSEPVALHADQGPQIVLVQAGAGTAHACGGAVMGTPATHHLQAEVALSRGGVFFVPAGTKLSISTQGHGGELLLWVAGANATLFTLHSAVGWCTVGAGAQQPARREEQLAGAV</sequence>
<keyword evidence="7" id="KW-0413">Isomerase</keyword>
<keyword evidence="6 9" id="KW-0862">Zinc</keyword>
<dbReference type="Gene3D" id="1.10.441.10">
    <property type="entry name" value="Phosphomannose Isomerase, domain 2"/>
    <property type="match status" value="1"/>
</dbReference>
<gene>
    <name evidence="12" type="ORF">CLEI1391_LOCUS10771</name>
</gene>
<dbReference type="PROSITE" id="PS00965">
    <property type="entry name" value="PMI_I_1"/>
    <property type="match status" value="1"/>
</dbReference>
<evidence type="ECO:0000259" key="10">
    <source>
        <dbReference type="Pfam" id="PF20511"/>
    </source>
</evidence>
<organism evidence="12">
    <name type="scientific">Chlamydomonas leiostraca</name>
    <dbReference type="NCBI Taxonomy" id="1034604"/>
    <lineage>
        <taxon>Eukaryota</taxon>
        <taxon>Viridiplantae</taxon>
        <taxon>Chlorophyta</taxon>
        <taxon>core chlorophytes</taxon>
        <taxon>Chlorophyceae</taxon>
        <taxon>CS clade</taxon>
        <taxon>Chlamydomonadales</taxon>
        <taxon>Chlamydomonadaceae</taxon>
        <taxon>Chlamydomonas</taxon>
    </lineage>
</organism>
<evidence type="ECO:0000256" key="7">
    <source>
        <dbReference type="ARBA" id="ARBA00023235"/>
    </source>
</evidence>
<dbReference type="InterPro" id="IPR016305">
    <property type="entry name" value="Mannose-6-P_Isomerase"/>
</dbReference>
<proteinExistence type="inferred from homology"/>
<dbReference type="NCBIfam" id="TIGR00218">
    <property type="entry name" value="manA"/>
    <property type="match status" value="1"/>
</dbReference>
<dbReference type="InterPro" id="IPR046457">
    <property type="entry name" value="PMI_typeI_cat"/>
</dbReference>
<feature type="domain" description="Phosphomannose isomerase type I helical insertion" evidence="11">
    <location>
        <begin position="169"/>
        <end position="268"/>
    </location>
</feature>
<feature type="active site" evidence="8">
    <location>
        <position position="306"/>
    </location>
</feature>
<dbReference type="InterPro" id="IPR018050">
    <property type="entry name" value="Pmannose_isomerase-type1_CS"/>
</dbReference>
<evidence type="ECO:0000256" key="1">
    <source>
        <dbReference type="ARBA" id="ARBA00000757"/>
    </source>
</evidence>
<dbReference type="AlphaFoldDB" id="A0A7S0RNK9"/>
<evidence type="ECO:0000256" key="5">
    <source>
        <dbReference type="ARBA" id="ARBA00022723"/>
    </source>
</evidence>
<dbReference type="InterPro" id="IPR046458">
    <property type="entry name" value="PMI_typeI_hel"/>
</dbReference>
<dbReference type="PANTHER" id="PTHR10309:SF0">
    <property type="entry name" value="MANNOSE-6-PHOSPHATE ISOMERASE"/>
    <property type="match status" value="1"/>
</dbReference>
<dbReference type="GO" id="GO:0009298">
    <property type="term" value="P:GDP-mannose biosynthetic process"/>
    <property type="evidence" value="ECO:0007669"/>
    <property type="project" value="UniProtKB-UniPathway"/>
</dbReference>
<comment type="cofactor">
    <cofactor evidence="9">
        <name>Zn(2+)</name>
        <dbReference type="ChEBI" id="CHEBI:29105"/>
    </cofactor>
    <text evidence="9">Binds 1 zinc ion per subunit.</text>
</comment>
<evidence type="ECO:0000256" key="4">
    <source>
        <dbReference type="ARBA" id="ARBA00011956"/>
    </source>
</evidence>
<evidence type="ECO:0000256" key="8">
    <source>
        <dbReference type="PIRSR" id="PIRSR001480-1"/>
    </source>
</evidence>
<dbReference type="PIRSF" id="PIRSF001480">
    <property type="entry name" value="Mannose-6-phosphate_isomerase"/>
    <property type="match status" value="1"/>
</dbReference>
<dbReference type="GO" id="GO:0008270">
    <property type="term" value="F:zinc ion binding"/>
    <property type="evidence" value="ECO:0007669"/>
    <property type="project" value="InterPro"/>
</dbReference>
<evidence type="ECO:0000256" key="2">
    <source>
        <dbReference type="ARBA" id="ARBA00004666"/>
    </source>
</evidence>
<dbReference type="GO" id="GO:0005829">
    <property type="term" value="C:cytosol"/>
    <property type="evidence" value="ECO:0007669"/>
    <property type="project" value="TreeGrafter"/>
</dbReference>
<dbReference type="PRINTS" id="PR00714">
    <property type="entry name" value="MAN6PISMRASE"/>
</dbReference>
<dbReference type="PROSITE" id="PS00966">
    <property type="entry name" value="PMI_I_2"/>
    <property type="match status" value="1"/>
</dbReference>